<evidence type="ECO:0000313" key="9">
    <source>
        <dbReference type="EMBL" id="SCV04117.1"/>
    </source>
</evidence>
<proteinExistence type="inferred from homology"/>
<feature type="transmembrane region" description="Helical" evidence="8">
    <location>
        <begin position="199"/>
        <end position="217"/>
    </location>
</feature>
<evidence type="ECO:0000256" key="5">
    <source>
        <dbReference type="ARBA" id="ARBA00022989"/>
    </source>
</evidence>
<name>A0A1G4KHR8_9SACH</name>
<sequence>MESVQGIDAAVQSSDERRTATNYGQSIQGRAKKLYHKLTTKEGLFGDYDYAFLFTPSYPFRDWINKKRGIEPVERDQPFFSVYSEMPIFLGLLLGLQHSLAMLAGVITPPILISGVANFSTELQEYLVSASLITSGILSFVQITRFHIPFTPYYVGSGLISVVGTSFATITIVNKGFPMMYSSGFCGVAEDGTKAACTAGYGALLGTAACCGLLEMAMSFTPPRVLQRIFPKIVTGPVVLCIAISLIESGFQDWVGGAGCVGALCPYEGAPMAGEWGSARFIGLGFLVFATIIICEKWGSPIMKSCAVIVGLLVGCIVAAACGYFDRSSIDVAPAVTFIWVHTFPLTVYGPIVLPVLVMYITLAQECIGDVTATCDVSRMEVEGELYESRIQGAVLSDGLGGILSALFTLPPMSTFAQNNGVISLTKCANRQVGYWCCFFLIIMGIFSKFGAALVSIPKPVLGGMTTFLFTSVAVSGLKIISTIPFTRRDRFVLTGSLLPGIGAILVPDWFSYFFTYSGPNKALAGFLNAIVLIMESGFAVAGIVGIILNLMIPQNLDENMMDDIEVQQDNLSMLEGQPSVIRSKSIENAKSREAFHNGDENARGEVYEMKDDRINITTGQASHSD</sequence>
<gene>
    <name evidence="9" type="ORF">LAMI_0H13542G</name>
</gene>
<dbReference type="STRING" id="1230905.A0A1G4KHR8"/>
<evidence type="ECO:0000256" key="4">
    <source>
        <dbReference type="ARBA" id="ARBA00022692"/>
    </source>
</evidence>
<feature type="transmembrane region" description="Helical" evidence="8">
    <location>
        <begin position="433"/>
        <end position="455"/>
    </location>
</feature>
<evidence type="ECO:0000256" key="8">
    <source>
        <dbReference type="SAM" id="Phobius"/>
    </source>
</evidence>
<dbReference type="PANTHER" id="PTHR42810">
    <property type="entry name" value="PURINE PERMEASE C1399.01C-RELATED"/>
    <property type="match status" value="1"/>
</dbReference>
<feature type="transmembrane region" description="Helical" evidence="8">
    <location>
        <begin position="88"/>
        <end position="111"/>
    </location>
</feature>
<feature type="transmembrane region" description="Helical" evidence="8">
    <location>
        <begin position="276"/>
        <end position="295"/>
    </location>
</feature>
<evidence type="ECO:0000256" key="6">
    <source>
        <dbReference type="ARBA" id="ARBA00023136"/>
    </source>
</evidence>
<evidence type="ECO:0000256" key="1">
    <source>
        <dbReference type="ARBA" id="ARBA00004141"/>
    </source>
</evidence>
<evidence type="ECO:0000256" key="2">
    <source>
        <dbReference type="ARBA" id="ARBA00008821"/>
    </source>
</evidence>
<dbReference type="Proteomes" id="UP000191024">
    <property type="component" value="Chromosome H"/>
</dbReference>
<comment type="subcellular location">
    <subcellularLocation>
        <location evidence="1">Membrane</location>
        <topology evidence="1">Multi-pass membrane protein</topology>
    </subcellularLocation>
</comment>
<dbReference type="EMBL" id="LT598468">
    <property type="protein sequence ID" value="SCV04117.1"/>
    <property type="molecule type" value="Genomic_DNA"/>
</dbReference>
<keyword evidence="6 8" id="KW-0472">Membrane</keyword>
<feature type="transmembrane region" description="Helical" evidence="8">
    <location>
        <begin position="229"/>
        <end position="247"/>
    </location>
</feature>
<dbReference type="AlphaFoldDB" id="A0A1G4KHR8"/>
<feature type="transmembrane region" description="Helical" evidence="8">
    <location>
        <begin position="307"/>
        <end position="326"/>
    </location>
</feature>
<feature type="transmembrane region" description="Helical" evidence="8">
    <location>
        <begin position="153"/>
        <end position="173"/>
    </location>
</feature>
<keyword evidence="5 8" id="KW-1133">Transmembrane helix</keyword>
<feature type="transmembrane region" description="Helical" evidence="8">
    <location>
        <begin position="461"/>
        <end position="481"/>
    </location>
</feature>
<comment type="similarity">
    <text evidence="2">Belongs to the nucleobase:cation symporter-2 (NCS2) (TC 2.A.40) family.</text>
</comment>
<feature type="transmembrane region" description="Helical" evidence="8">
    <location>
        <begin position="527"/>
        <end position="553"/>
    </location>
</feature>
<evidence type="ECO:0000256" key="7">
    <source>
        <dbReference type="SAM" id="MobiDB-lite"/>
    </source>
</evidence>
<keyword evidence="3" id="KW-0813">Transport</keyword>
<evidence type="ECO:0000313" key="10">
    <source>
        <dbReference type="Proteomes" id="UP000191024"/>
    </source>
</evidence>
<dbReference type="OrthoDB" id="1641903at2759"/>
<keyword evidence="4 8" id="KW-0812">Transmembrane</keyword>
<reference evidence="10" key="1">
    <citation type="submission" date="2016-03" db="EMBL/GenBank/DDBJ databases">
        <authorList>
            <person name="Devillers H."/>
        </authorList>
    </citation>
    <scope>NUCLEOTIDE SEQUENCE [LARGE SCALE GENOMIC DNA]</scope>
</reference>
<dbReference type="GO" id="GO:0005886">
    <property type="term" value="C:plasma membrane"/>
    <property type="evidence" value="ECO:0007669"/>
    <property type="project" value="TreeGrafter"/>
</dbReference>
<dbReference type="NCBIfam" id="TIGR00801">
    <property type="entry name" value="ncs2"/>
    <property type="match status" value="1"/>
</dbReference>
<feature type="transmembrane region" description="Helical" evidence="8">
    <location>
        <begin position="123"/>
        <end position="141"/>
    </location>
</feature>
<dbReference type="GO" id="GO:0042907">
    <property type="term" value="F:xanthine transmembrane transporter activity"/>
    <property type="evidence" value="ECO:0007669"/>
    <property type="project" value="TreeGrafter"/>
</dbReference>
<dbReference type="InterPro" id="IPR006043">
    <property type="entry name" value="NCS2"/>
</dbReference>
<organism evidence="9 10">
    <name type="scientific">Lachancea mirantina</name>
    <dbReference type="NCBI Taxonomy" id="1230905"/>
    <lineage>
        <taxon>Eukaryota</taxon>
        <taxon>Fungi</taxon>
        <taxon>Dikarya</taxon>
        <taxon>Ascomycota</taxon>
        <taxon>Saccharomycotina</taxon>
        <taxon>Saccharomycetes</taxon>
        <taxon>Saccharomycetales</taxon>
        <taxon>Saccharomycetaceae</taxon>
        <taxon>Lachancea</taxon>
    </lineage>
</organism>
<dbReference type="InterPro" id="IPR006042">
    <property type="entry name" value="Xan_ur_permease"/>
</dbReference>
<accession>A0A1G4KHR8</accession>
<keyword evidence="10" id="KW-1185">Reference proteome</keyword>
<feature type="transmembrane region" description="Helical" evidence="8">
    <location>
        <begin position="338"/>
        <end position="361"/>
    </location>
</feature>
<feature type="region of interest" description="Disordered" evidence="7">
    <location>
        <begin position="1"/>
        <end position="23"/>
    </location>
</feature>
<dbReference type="Pfam" id="PF00860">
    <property type="entry name" value="Xan_ur_permease"/>
    <property type="match status" value="1"/>
</dbReference>
<dbReference type="GO" id="GO:0000324">
    <property type="term" value="C:fungal-type vacuole"/>
    <property type="evidence" value="ECO:0007669"/>
    <property type="project" value="TreeGrafter"/>
</dbReference>
<feature type="transmembrane region" description="Helical" evidence="8">
    <location>
        <begin position="493"/>
        <end position="515"/>
    </location>
</feature>
<dbReference type="PANTHER" id="PTHR42810:SF2">
    <property type="entry name" value="PURINE PERMEASE C1399.01C-RELATED"/>
    <property type="match status" value="1"/>
</dbReference>
<protein>
    <submittedName>
        <fullName evidence="9">LAMI_0H13542g1_1</fullName>
    </submittedName>
</protein>
<evidence type="ECO:0000256" key="3">
    <source>
        <dbReference type="ARBA" id="ARBA00022448"/>
    </source>
</evidence>